<dbReference type="Proteomes" id="UP000079169">
    <property type="component" value="Unplaced"/>
</dbReference>
<keyword evidence="1" id="KW-0732">Signal</keyword>
<dbReference type="GO" id="GO:0050808">
    <property type="term" value="P:synapse organization"/>
    <property type="evidence" value="ECO:0007669"/>
    <property type="project" value="TreeGrafter"/>
</dbReference>
<gene>
    <name evidence="10" type="primary">LOC103515852</name>
</gene>
<dbReference type="Gene3D" id="1.10.238.10">
    <property type="entry name" value="EF-hand"/>
    <property type="match status" value="1"/>
</dbReference>
<dbReference type="InterPro" id="IPR018247">
    <property type="entry name" value="EF_Hand_1_Ca_BS"/>
</dbReference>
<dbReference type="SUPFAM" id="SSF47473">
    <property type="entry name" value="EF-hand"/>
    <property type="match status" value="1"/>
</dbReference>
<dbReference type="PaxDb" id="121845-A0A3Q0JBY0"/>
<dbReference type="PROSITE" id="PS50835">
    <property type="entry name" value="IG_LIKE"/>
    <property type="match status" value="2"/>
</dbReference>
<dbReference type="SUPFAM" id="SSF48726">
    <property type="entry name" value="Immunoglobulin"/>
    <property type="match status" value="2"/>
</dbReference>
<dbReference type="InterPro" id="IPR002048">
    <property type="entry name" value="EF_hand_dom"/>
</dbReference>
<dbReference type="Pfam" id="PF13927">
    <property type="entry name" value="Ig_3"/>
    <property type="match status" value="1"/>
</dbReference>
<dbReference type="PANTHER" id="PTHR45080:SF8">
    <property type="entry name" value="IG-LIKE DOMAIN-CONTAINING PROTEIN"/>
    <property type="match status" value="1"/>
</dbReference>
<dbReference type="CDD" id="cd00104">
    <property type="entry name" value="KAZAL_FS"/>
    <property type="match status" value="1"/>
</dbReference>
<dbReference type="GO" id="GO:0030424">
    <property type="term" value="C:axon"/>
    <property type="evidence" value="ECO:0007669"/>
    <property type="project" value="TreeGrafter"/>
</dbReference>
<dbReference type="FunFam" id="2.60.40.10:FF:000032">
    <property type="entry name" value="palladin isoform X1"/>
    <property type="match status" value="1"/>
</dbReference>
<evidence type="ECO:0000256" key="2">
    <source>
        <dbReference type="ARBA" id="ARBA00022837"/>
    </source>
</evidence>
<dbReference type="KEGG" id="dci:103515852"/>
<dbReference type="InterPro" id="IPR036058">
    <property type="entry name" value="Kazal_dom_sf"/>
</dbReference>
<dbReference type="SMART" id="SM00054">
    <property type="entry name" value="EFh"/>
    <property type="match status" value="3"/>
</dbReference>
<evidence type="ECO:0000259" key="8">
    <source>
        <dbReference type="PROSITE" id="PS51465"/>
    </source>
</evidence>
<dbReference type="GO" id="GO:0007156">
    <property type="term" value="P:homophilic cell adhesion via plasma membrane adhesion molecules"/>
    <property type="evidence" value="ECO:0007669"/>
    <property type="project" value="TreeGrafter"/>
</dbReference>
<keyword evidence="2" id="KW-0106">Calcium</keyword>
<sequence length="536" mass="60786">PCLIHYCGKGRECIVQGQVAKCQCVRKCSKHLKSVCGDDGKLYPNHCELHRTSCVTNKPIYVDHSFSCIDRLHGENKSKQRLSSNFNTTVEKRKDEPTTTVAEEKEEEEEEDKKRLDEDEEEVFDNEVDGGEAITHPMNLCTLQKYEIMKDNLLLKHQDNTATVARTGVEWRNGNDYLITSMFRHFDLDTNGFLTPDELEQDNLLLKHQDNTATVARTGVEWRNGNDYLVTSMFRHFDLDTNGFLTPDELEQISEKEHLSALSDGCTLSDMLKFDDLDKDNRIAINELYSAFSKLYSLSVVSLDKALEVNYLSARVGENVEIKCDVSGSPPPPIVWKRNSADLASLGVDEVRVFSDGSLFLTKIQLMHAGNYTCHAQRNSDVTQTHVLTVHTVPEVKVTPRIQSRRPGEEASMFCHVVGEPFPKVEWLKNDETLKLEADKYDLIGNGSELRIHKINYADTGAYMCQAKNKGGLTRDISSLIVQQEPTPTAPNEERRFFSFHDWGVSVYEPTACRLYHQIQSTDIIPGTQVNIIPLF</sequence>
<dbReference type="CDD" id="cd00096">
    <property type="entry name" value="Ig"/>
    <property type="match status" value="1"/>
</dbReference>
<dbReference type="GO" id="GO:0005886">
    <property type="term" value="C:plasma membrane"/>
    <property type="evidence" value="ECO:0007669"/>
    <property type="project" value="TreeGrafter"/>
</dbReference>
<evidence type="ECO:0000313" key="9">
    <source>
        <dbReference type="Proteomes" id="UP000079169"/>
    </source>
</evidence>
<dbReference type="InterPro" id="IPR050958">
    <property type="entry name" value="Cell_Adh-Cytoskel_Orgn"/>
</dbReference>
<dbReference type="RefSeq" id="XP_026684230.1">
    <property type="nucleotide sequence ID" value="XM_026828429.1"/>
</dbReference>
<dbReference type="InterPro" id="IPR003598">
    <property type="entry name" value="Ig_sub2"/>
</dbReference>
<dbReference type="PROSITE" id="PS50222">
    <property type="entry name" value="EF_HAND_2"/>
    <property type="match status" value="1"/>
</dbReference>
<dbReference type="SMART" id="SM00280">
    <property type="entry name" value="KAZAL"/>
    <property type="match status" value="1"/>
</dbReference>
<dbReference type="PROSITE" id="PS51465">
    <property type="entry name" value="KAZAL_2"/>
    <property type="match status" value="1"/>
</dbReference>
<dbReference type="InterPro" id="IPR011992">
    <property type="entry name" value="EF-hand-dom_pair"/>
</dbReference>
<evidence type="ECO:0000256" key="1">
    <source>
        <dbReference type="ARBA" id="ARBA00022729"/>
    </source>
</evidence>
<protein>
    <submittedName>
        <fullName evidence="10">Follistatin-related protein 5</fullName>
    </submittedName>
</protein>
<feature type="domain" description="Ig-like" evidence="7">
    <location>
        <begin position="394"/>
        <end position="478"/>
    </location>
</feature>
<dbReference type="GeneID" id="103515852"/>
<dbReference type="InterPro" id="IPR003599">
    <property type="entry name" value="Ig_sub"/>
</dbReference>
<evidence type="ECO:0000256" key="3">
    <source>
        <dbReference type="ARBA" id="ARBA00023157"/>
    </source>
</evidence>
<feature type="non-terminal residue" evidence="10">
    <location>
        <position position="1"/>
    </location>
</feature>
<feature type="domain" description="Kazal-like" evidence="8">
    <location>
        <begin position="23"/>
        <end position="70"/>
    </location>
</feature>
<evidence type="ECO:0000256" key="4">
    <source>
        <dbReference type="ARBA" id="ARBA00023319"/>
    </source>
</evidence>
<name>A0A3Q0JBY0_DIACI</name>
<evidence type="ECO:0000259" key="7">
    <source>
        <dbReference type="PROSITE" id="PS50835"/>
    </source>
</evidence>
<dbReference type="InterPro" id="IPR007110">
    <property type="entry name" value="Ig-like_dom"/>
</dbReference>
<dbReference type="Pfam" id="PF07679">
    <property type="entry name" value="I-set"/>
    <property type="match status" value="1"/>
</dbReference>
<dbReference type="InterPro" id="IPR013098">
    <property type="entry name" value="Ig_I-set"/>
</dbReference>
<feature type="domain" description="EF-hand" evidence="6">
    <location>
        <begin position="233"/>
        <end position="260"/>
    </location>
</feature>
<dbReference type="Gene3D" id="3.30.60.30">
    <property type="match status" value="1"/>
</dbReference>
<dbReference type="SMART" id="SM00409">
    <property type="entry name" value="IG"/>
    <property type="match status" value="2"/>
</dbReference>
<dbReference type="GO" id="GO:0008046">
    <property type="term" value="F:axon guidance receptor activity"/>
    <property type="evidence" value="ECO:0007669"/>
    <property type="project" value="TreeGrafter"/>
</dbReference>
<keyword evidence="4" id="KW-0393">Immunoglobulin domain</keyword>
<dbReference type="SMART" id="SM00408">
    <property type="entry name" value="IGc2"/>
    <property type="match status" value="2"/>
</dbReference>
<keyword evidence="9" id="KW-1185">Reference proteome</keyword>
<keyword evidence="3" id="KW-1015">Disulfide bond</keyword>
<proteinExistence type="predicted"/>
<dbReference type="PROSITE" id="PS00018">
    <property type="entry name" value="EF_HAND_1"/>
    <property type="match status" value="3"/>
</dbReference>
<dbReference type="InterPro" id="IPR036179">
    <property type="entry name" value="Ig-like_dom_sf"/>
</dbReference>
<dbReference type="GO" id="GO:0005509">
    <property type="term" value="F:calcium ion binding"/>
    <property type="evidence" value="ECO:0007669"/>
    <property type="project" value="InterPro"/>
</dbReference>
<dbReference type="CDD" id="cd00051">
    <property type="entry name" value="EFh"/>
    <property type="match status" value="2"/>
</dbReference>
<dbReference type="Pfam" id="PF13833">
    <property type="entry name" value="EF-hand_8"/>
    <property type="match status" value="1"/>
</dbReference>
<evidence type="ECO:0000259" key="6">
    <source>
        <dbReference type="PROSITE" id="PS50222"/>
    </source>
</evidence>
<accession>A0A3Q0JBY0</accession>
<evidence type="ECO:0000256" key="5">
    <source>
        <dbReference type="SAM" id="MobiDB-lite"/>
    </source>
</evidence>
<organism evidence="9 10">
    <name type="scientific">Diaphorina citri</name>
    <name type="common">Asian citrus psyllid</name>
    <dbReference type="NCBI Taxonomy" id="121845"/>
    <lineage>
        <taxon>Eukaryota</taxon>
        <taxon>Metazoa</taxon>
        <taxon>Ecdysozoa</taxon>
        <taxon>Arthropoda</taxon>
        <taxon>Hexapoda</taxon>
        <taxon>Insecta</taxon>
        <taxon>Pterygota</taxon>
        <taxon>Neoptera</taxon>
        <taxon>Paraneoptera</taxon>
        <taxon>Hemiptera</taxon>
        <taxon>Sternorrhyncha</taxon>
        <taxon>Psylloidea</taxon>
        <taxon>Psyllidae</taxon>
        <taxon>Diaphorininae</taxon>
        <taxon>Diaphorina</taxon>
    </lineage>
</organism>
<dbReference type="Pfam" id="PF07648">
    <property type="entry name" value="Kazal_2"/>
    <property type="match status" value="1"/>
</dbReference>
<feature type="domain" description="Ig-like" evidence="7">
    <location>
        <begin position="317"/>
        <end position="389"/>
    </location>
</feature>
<evidence type="ECO:0000313" key="10">
    <source>
        <dbReference type="RefSeq" id="XP_026684230.1"/>
    </source>
</evidence>
<dbReference type="PANTHER" id="PTHR45080">
    <property type="entry name" value="CONTACTIN 5"/>
    <property type="match status" value="1"/>
</dbReference>
<reference evidence="10" key="1">
    <citation type="submission" date="2025-08" db="UniProtKB">
        <authorList>
            <consortium name="RefSeq"/>
        </authorList>
    </citation>
    <scope>IDENTIFICATION</scope>
</reference>
<dbReference type="InterPro" id="IPR002350">
    <property type="entry name" value="Kazal_dom"/>
</dbReference>
<dbReference type="Gene3D" id="2.60.40.10">
    <property type="entry name" value="Immunoglobulins"/>
    <property type="match status" value="2"/>
</dbReference>
<dbReference type="InterPro" id="IPR013783">
    <property type="entry name" value="Ig-like_fold"/>
</dbReference>
<dbReference type="SUPFAM" id="SSF100895">
    <property type="entry name" value="Kazal-type serine protease inhibitors"/>
    <property type="match status" value="1"/>
</dbReference>
<dbReference type="GO" id="GO:0043025">
    <property type="term" value="C:neuronal cell body"/>
    <property type="evidence" value="ECO:0007669"/>
    <property type="project" value="TreeGrafter"/>
</dbReference>
<dbReference type="Pfam" id="PF13202">
    <property type="entry name" value="EF-hand_5"/>
    <property type="match status" value="1"/>
</dbReference>
<dbReference type="STRING" id="121845.A0A3Q0JBY0"/>
<feature type="region of interest" description="Disordered" evidence="5">
    <location>
        <begin position="83"/>
        <end position="123"/>
    </location>
</feature>
<dbReference type="AlphaFoldDB" id="A0A3Q0JBY0"/>